<keyword evidence="2" id="KW-1185">Reference proteome</keyword>
<gene>
    <name evidence="1" type="ORF">TNCV_4958941</name>
</gene>
<comment type="caution">
    <text evidence="1">The sequence shown here is derived from an EMBL/GenBank/DDBJ whole genome shotgun (WGS) entry which is preliminary data.</text>
</comment>
<evidence type="ECO:0000313" key="1">
    <source>
        <dbReference type="EMBL" id="GFY13524.1"/>
    </source>
</evidence>
<accession>A0A8X6VMT6</accession>
<reference evidence="1" key="1">
    <citation type="submission" date="2020-08" db="EMBL/GenBank/DDBJ databases">
        <title>Multicomponent nature underlies the extraordinary mechanical properties of spider dragline silk.</title>
        <authorList>
            <person name="Kono N."/>
            <person name="Nakamura H."/>
            <person name="Mori M."/>
            <person name="Yoshida Y."/>
            <person name="Ohtoshi R."/>
            <person name="Malay A.D."/>
            <person name="Moran D.A.P."/>
            <person name="Tomita M."/>
            <person name="Numata K."/>
            <person name="Arakawa K."/>
        </authorList>
    </citation>
    <scope>NUCLEOTIDE SEQUENCE</scope>
</reference>
<sequence length="112" mass="12551">MRFVVKYEWTLGTSVSMAFRPSSVKRPCLVKWLVADVACLVNEVREDRVKVAIPLHPLMKITLQSVQELIVLAGVGSLDAVVCHTNQPMRFSEPHRGKYLKQLDSGSNACRV</sequence>
<dbReference type="Proteomes" id="UP000887159">
    <property type="component" value="Unassembled WGS sequence"/>
</dbReference>
<name>A0A8X6VMT6_TRICX</name>
<dbReference type="EMBL" id="BMAU01021323">
    <property type="protein sequence ID" value="GFY13524.1"/>
    <property type="molecule type" value="Genomic_DNA"/>
</dbReference>
<organism evidence="1 2">
    <name type="scientific">Trichonephila clavipes</name>
    <name type="common">Golden silk orbweaver</name>
    <name type="synonym">Nephila clavipes</name>
    <dbReference type="NCBI Taxonomy" id="2585209"/>
    <lineage>
        <taxon>Eukaryota</taxon>
        <taxon>Metazoa</taxon>
        <taxon>Ecdysozoa</taxon>
        <taxon>Arthropoda</taxon>
        <taxon>Chelicerata</taxon>
        <taxon>Arachnida</taxon>
        <taxon>Araneae</taxon>
        <taxon>Araneomorphae</taxon>
        <taxon>Entelegynae</taxon>
        <taxon>Araneoidea</taxon>
        <taxon>Nephilidae</taxon>
        <taxon>Trichonephila</taxon>
    </lineage>
</organism>
<evidence type="ECO:0000313" key="2">
    <source>
        <dbReference type="Proteomes" id="UP000887159"/>
    </source>
</evidence>
<dbReference type="AlphaFoldDB" id="A0A8X6VMT6"/>
<proteinExistence type="predicted"/>
<protein>
    <submittedName>
        <fullName evidence="1">Uncharacterized protein</fullName>
    </submittedName>
</protein>